<keyword evidence="2" id="KW-0472">Membrane</keyword>
<dbReference type="EMBL" id="VCMV01000006">
    <property type="protein sequence ID" value="KAB0268311.1"/>
    <property type="molecule type" value="Genomic_DNA"/>
</dbReference>
<keyword evidence="2" id="KW-1133">Transmembrane helix</keyword>
<keyword evidence="2" id="KW-0812">Transmembrane</keyword>
<evidence type="ECO:0000313" key="4">
    <source>
        <dbReference type="Proteomes" id="UP000325684"/>
    </source>
</evidence>
<evidence type="ECO:0000313" key="3">
    <source>
        <dbReference type="EMBL" id="KAB0268311.1"/>
    </source>
</evidence>
<name>A0A5N3PF24_9HYPH</name>
<sequence length="100" mass="11194">MTHHPNAMMDMGPQTSPDPIFTPAPSRYERPRLAERAGFGIMPAPARPSRHNTFILGRSDARTRPLLNQEERDRLHCWSMIVAMGSSLTGLGLLLTSIFH</sequence>
<dbReference type="OrthoDB" id="8020601at2"/>
<feature type="region of interest" description="Disordered" evidence="1">
    <location>
        <begin position="1"/>
        <end position="26"/>
    </location>
</feature>
<keyword evidence="4" id="KW-1185">Reference proteome</keyword>
<evidence type="ECO:0000256" key="1">
    <source>
        <dbReference type="SAM" id="MobiDB-lite"/>
    </source>
</evidence>
<dbReference type="AlphaFoldDB" id="A0A5N3PF24"/>
<organism evidence="3 4">
    <name type="scientific">Microvirga brassicacearum</name>
    <dbReference type="NCBI Taxonomy" id="2580413"/>
    <lineage>
        <taxon>Bacteria</taxon>
        <taxon>Pseudomonadati</taxon>
        <taxon>Pseudomonadota</taxon>
        <taxon>Alphaproteobacteria</taxon>
        <taxon>Hyphomicrobiales</taxon>
        <taxon>Methylobacteriaceae</taxon>
        <taxon>Microvirga</taxon>
    </lineage>
</organism>
<comment type="caution">
    <text evidence="3">The sequence shown here is derived from an EMBL/GenBank/DDBJ whole genome shotgun (WGS) entry which is preliminary data.</text>
</comment>
<dbReference type="RefSeq" id="WP_150942493.1">
    <property type="nucleotide sequence ID" value="NZ_VCMV01000006.1"/>
</dbReference>
<reference evidence="3 4" key="1">
    <citation type="journal article" date="2019" name="Microorganisms">
        <title>Genome Insights into the Novel Species Microvirga brassicacearum, a Rapeseed Endophyte with Biotechnological Potential.</title>
        <authorList>
            <person name="Jimenez-Gomez A."/>
            <person name="Saati-Santamaria Z."/>
            <person name="Igual J.M."/>
            <person name="Rivas R."/>
            <person name="Mateos P.F."/>
            <person name="Garcia-Fraile P."/>
        </authorList>
    </citation>
    <scope>NUCLEOTIDE SEQUENCE [LARGE SCALE GENOMIC DNA]</scope>
    <source>
        <strain evidence="3 4">CDVBN77</strain>
    </source>
</reference>
<proteinExistence type="predicted"/>
<accession>A0A5N3PF24</accession>
<gene>
    <name evidence="3" type="ORF">FEZ63_04745</name>
</gene>
<protein>
    <submittedName>
        <fullName evidence="3">Uncharacterized protein</fullName>
    </submittedName>
</protein>
<dbReference type="Proteomes" id="UP000325684">
    <property type="component" value="Unassembled WGS sequence"/>
</dbReference>
<feature type="transmembrane region" description="Helical" evidence="2">
    <location>
        <begin position="77"/>
        <end position="99"/>
    </location>
</feature>
<evidence type="ECO:0000256" key="2">
    <source>
        <dbReference type="SAM" id="Phobius"/>
    </source>
</evidence>